<dbReference type="SUPFAM" id="SSF143100">
    <property type="entry name" value="TTHA1013/TTHA0281-like"/>
    <property type="match status" value="1"/>
</dbReference>
<dbReference type="Proteomes" id="UP000325372">
    <property type="component" value="Unassembled WGS sequence"/>
</dbReference>
<evidence type="ECO:0000313" key="2">
    <source>
        <dbReference type="Proteomes" id="UP000325372"/>
    </source>
</evidence>
<organism evidence="1 2">
    <name type="scientific">Marinihelvus fidelis</name>
    <dbReference type="NCBI Taxonomy" id="2613842"/>
    <lineage>
        <taxon>Bacteria</taxon>
        <taxon>Pseudomonadati</taxon>
        <taxon>Pseudomonadota</taxon>
        <taxon>Gammaproteobacteria</taxon>
        <taxon>Chromatiales</taxon>
        <taxon>Wenzhouxiangellaceae</taxon>
        <taxon>Marinihelvus</taxon>
    </lineage>
</organism>
<dbReference type="SUPFAM" id="SSF47598">
    <property type="entry name" value="Ribbon-helix-helix"/>
    <property type="match status" value="1"/>
</dbReference>
<dbReference type="Pfam" id="PF05534">
    <property type="entry name" value="HicB"/>
    <property type="match status" value="1"/>
</dbReference>
<dbReference type="InterPro" id="IPR008651">
    <property type="entry name" value="Uncharacterised_HicB"/>
</dbReference>
<proteinExistence type="predicted"/>
<dbReference type="GO" id="GO:0006355">
    <property type="term" value="P:regulation of DNA-templated transcription"/>
    <property type="evidence" value="ECO:0007669"/>
    <property type="project" value="InterPro"/>
</dbReference>
<reference evidence="1 2" key="1">
    <citation type="submission" date="2019-09" db="EMBL/GenBank/DDBJ databases">
        <title>Wenzhouxiangella sp. Genome sequencing and assembly.</title>
        <authorList>
            <person name="Zhang R."/>
        </authorList>
    </citation>
    <scope>NUCLEOTIDE SEQUENCE [LARGE SCALE GENOMIC DNA]</scope>
    <source>
        <strain evidence="1 2">W260</strain>
    </source>
</reference>
<dbReference type="AlphaFoldDB" id="A0A5N0T9A5"/>
<keyword evidence="2" id="KW-1185">Reference proteome</keyword>
<accession>A0A5N0T9A5</accession>
<name>A0A5N0T9A5_9GAMM</name>
<dbReference type="RefSeq" id="WP_150864171.1">
    <property type="nucleotide sequence ID" value="NZ_VYXP01000005.1"/>
</dbReference>
<dbReference type="InterPro" id="IPR010985">
    <property type="entry name" value="Ribbon_hlx_hlx"/>
</dbReference>
<dbReference type="InterPro" id="IPR035069">
    <property type="entry name" value="TTHA1013/TTHA0281-like"/>
</dbReference>
<protein>
    <submittedName>
        <fullName evidence="1">Toxin-antitoxin system HicB family antitoxin</fullName>
    </submittedName>
</protein>
<dbReference type="EMBL" id="VYXP01000005">
    <property type="protein sequence ID" value="KAA9131522.1"/>
    <property type="molecule type" value="Genomic_DNA"/>
</dbReference>
<comment type="caution">
    <text evidence="1">The sequence shown here is derived from an EMBL/GenBank/DDBJ whole genome shotgun (WGS) entry which is preliminary data.</text>
</comment>
<sequence length="113" mass="12502">MNNSDDYIRIVEWSDEDQCYIGRSPGLFLGGVHGDDEHQVYRDLVNAIKETVASELAEGHTLPAPTAGRQYSGKFNLRVGPELHELLSLRAAGVSESLNSYVVNSLERVVQDN</sequence>
<gene>
    <name evidence="1" type="ORF">F3N42_09400</name>
</gene>
<evidence type="ECO:0000313" key="1">
    <source>
        <dbReference type="EMBL" id="KAA9131522.1"/>
    </source>
</evidence>